<dbReference type="STRING" id="282301.A0A267GF16"/>
<evidence type="ECO:0000256" key="4">
    <source>
        <dbReference type="SAM" id="Coils"/>
    </source>
</evidence>
<dbReference type="Proteomes" id="UP000215902">
    <property type="component" value="Unassembled WGS sequence"/>
</dbReference>
<organism evidence="8 9">
    <name type="scientific">Macrostomum lignano</name>
    <dbReference type="NCBI Taxonomy" id="282301"/>
    <lineage>
        <taxon>Eukaryota</taxon>
        <taxon>Metazoa</taxon>
        <taxon>Spiralia</taxon>
        <taxon>Lophotrochozoa</taxon>
        <taxon>Platyhelminthes</taxon>
        <taxon>Rhabditophora</taxon>
        <taxon>Macrostomorpha</taxon>
        <taxon>Macrostomida</taxon>
        <taxon>Macrostomidae</taxon>
        <taxon>Macrostomum</taxon>
    </lineage>
</organism>
<gene>
    <name evidence="8" type="ORF">BOX15_Mlig033360g1</name>
</gene>
<evidence type="ECO:0000256" key="1">
    <source>
        <dbReference type="ARBA" id="ARBA00007219"/>
    </source>
</evidence>
<feature type="non-terminal residue" evidence="8">
    <location>
        <position position="1"/>
    </location>
</feature>
<feature type="coiled-coil region" evidence="4">
    <location>
        <begin position="540"/>
        <end position="567"/>
    </location>
</feature>
<feature type="compositionally biased region" description="Basic and acidic residues" evidence="5">
    <location>
        <begin position="307"/>
        <end position="319"/>
    </location>
</feature>
<dbReference type="InterPro" id="IPR048747">
    <property type="entry name" value="CCDC93_N"/>
</dbReference>
<evidence type="ECO:0000259" key="7">
    <source>
        <dbReference type="Pfam" id="PF21673"/>
    </source>
</evidence>
<dbReference type="PANTHER" id="PTHR16441">
    <property type="entry name" value="FIDIPIDINE"/>
    <property type="match status" value="1"/>
</dbReference>
<dbReference type="Pfam" id="PF09762">
    <property type="entry name" value="CCDC93_CC"/>
    <property type="match status" value="1"/>
</dbReference>
<feature type="compositionally biased region" description="Basic and acidic residues" evidence="5">
    <location>
        <begin position="327"/>
        <end position="336"/>
    </location>
</feature>
<evidence type="ECO:0000313" key="8">
    <source>
        <dbReference type="EMBL" id="PAA84643.1"/>
    </source>
</evidence>
<dbReference type="Pfam" id="PF21673">
    <property type="entry name" value="CCDC93_N"/>
    <property type="match status" value="1"/>
</dbReference>
<proteinExistence type="inferred from homology"/>
<protein>
    <recommendedName>
        <fullName evidence="2">Coiled-coil domain-containing protein 93</fullName>
    </recommendedName>
</protein>
<dbReference type="PANTHER" id="PTHR16441:SF0">
    <property type="entry name" value="COILED-COIL DOMAIN-CONTAINING PROTEIN 93"/>
    <property type="match status" value="1"/>
</dbReference>
<feature type="coiled-coil region" evidence="4">
    <location>
        <begin position="372"/>
        <end position="464"/>
    </location>
</feature>
<keyword evidence="9" id="KW-1185">Reference proteome</keyword>
<evidence type="ECO:0000259" key="6">
    <source>
        <dbReference type="Pfam" id="PF09762"/>
    </source>
</evidence>
<feature type="domain" description="CCDC93 coiled-coil" evidence="6">
    <location>
        <begin position="180"/>
        <end position="604"/>
    </location>
</feature>
<comment type="similarity">
    <text evidence="1">Belongs to the CCDC93 family.</text>
</comment>
<dbReference type="InterPro" id="IPR039116">
    <property type="entry name" value="CCDC93"/>
</dbReference>
<keyword evidence="3 4" id="KW-0175">Coiled coil</keyword>
<dbReference type="InterPro" id="IPR019159">
    <property type="entry name" value="CCDC93_CC"/>
</dbReference>
<dbReference type="OrthoDB" id="16092at2759"/>
<evidence type="ECO:0000256" key="2">
    <source>
        <dbReference type="ARBA" id="ARBA00016765"/>
    </source>
</evidence>
<name>A0A267GF16_9PLAT</name>
<feature type="domain" description="CCDC93 N-terminal" evidence="7">
    <location>
        <begin position="19"/>
        <end position="125"/>
    </location>
</feature>
<reference evidence="8 9" key="1">
    <citation type="submission" date="2017-06" db="EMBL/GenBank/DDBJ databases">
        <title>A platform for efficient transgenesis in Macrostomum lignano, a flatworm model organism for stem cell research.</title>
        <authorList>
            <person name="Berezikov E."/>
        </authorList>
    </citation>
    <scope>NUCLEOTIDE SEQUENCE [LARGE SCALE GENOMIC DNA]</scope>
    <source>
        <strain evidence="8">DV1</strain>
        <tissue evidence="8">Whole organism</tissue>
    </source>
</reference>
<evidence type="ECO:0000256" key="5">
    <source>
        <dbReference type="SAM" id="MobiDB-lite"/>
    </source>
</evidence>
<dbReference type="AlphaFoldDB" id="A0A267GF16"/>
<comment type="caution">
    <text evidence="8">The sequence shown here is derived from an EMBL/GenBank/DDBJ whole genome shotgun (WGS) entry which is preliminary data.</text>
</comment>
<dbReference type="EMBL" id="NIVC01000365">
    <property type="protein sequence ID" value="PAA84643.1"/>
    <property type="molecule type" value="Genomic_DNA"/>
</dbReference>
<evidence type="ECO:0000256" key="3">
    <source>
        <dbReference type="ARBA" id="ARBA00023054"/>
    </source>
</evidence>
<accession>A0A267GF16</accession>
<dbReference type="GO" id="GO:0006893">
    <property type="term" value="P:Golgi to plasma membrane transport"/>
    <property type="evidence" value="ECO:0007669"/>
    <property type="project" value="TreeGrafter"/>
</dbReference>
<sequence>PGMAHRYREGEYDIRKDEDQEAKEAECLQLLVSAGYFRARIRGLSAFDKLVGGLCWCVQGCSVDIDADLLFHEGSSIGQKIALTEKIVRALRRMRCPHAIEPHQIQGRDFVHVFPVVQWLVTQVIGRRDQMTADWRQFAVEQYRLLQPSAAHQPASQPELAAAAAALADRRAQLKAAFPTQRRLRKPAAYRGAQVPEETQVRTTLLEYNGGLGTGVTGAGTGAAGATGAGGAGSGAAGGAVAASAASELAEMGEAGQQKRLAASLVGTIVGLQSADIQRALLDFGVKQTELAQQMESLRQLSPEQQQRVRDGMEERLETARQQAEQAAERERAARERRDVEVARVAAAEQQRADFAAQLSALGAVAQDPRAAARLDRLVAAAEELRQREAEQKATLRAEAAELEAELARLRDRAAAAGDVEAEAANSERVAKATEQAAAAAERLAAARAQLAEASRACASLRRRIDEFPSQEEASQYMRRLLELAEQAATLHRQTKQFYCLYNSACSLRELLEREIQLLTSVEDNYRQTERSPAGRQELAGQLEKIVESARQNQSQAERRLTTEKAKRDGLNSEYLRLVESERRYNKLVKDFRAEAAKNERLSALSAA</sequence>
<feature type="region of interest" description="Disordered" evidence="5">
    <location>
        <begin position="300"/>
        <end position="336"/>
    </location>
</feature>
<evidence type="ECO:0000313" key="9">
    <source>
        <dbReference type="Proteomes" id="UP000215902"/>
    </source>
</evidence>